<dbReference type="InterPro" id="IPR036179">
    <property type="entry name" value="Ig-like_dom_sf"/>
</dbReference>
<keyword evidence="4" id="KW-0732">Signal</keyword>
<dbReference type="SUPFAM" id="SSF48726">
    <property type="entry name" value="Immunoglobulin"/>
    <property type="match status" value="1"/>
</dbReference>
<evidence type="ECO:0000256" key="1">
    <source>
        <dbReference type="ARBA" id="ARBA00004370"/>
    </source>
</evidence>
<keyword evidence="6" id="KW-1185">Reference proteome</keyword>
<proteinExistence type="predicted"/>
<gene>
    <name evidence="5" type="ORF">EXN66_Car000258</name>
</gene>
<reference evidence="5 6" key="1">
    <citation type="submission" date="2019-02" db="EMBL/GenBank/DDBJ databases">
        <title>Opniocepnalus argus genome.</title>
        <authorList>
            <person name="Zhou C."/>
            <person name="Xiao S."/>
        </authorList>
    </citation>
    <scope>NUCLEOTIDE SEQUENCE [LARGE SCALE GENOMIC DNA]</scope>
    <source>
        <strain evidence="5">OARG1902GOOAL</strain>
        <tissue evidence="5">Muscle</tissue>
    </source>
</reference>
<evidence type="ECO:0000256" key="3">
    <source>
        <dbReference type="ARBA" id="ARBA00023136"/>
    </source>
</evidence>
<organism evidence="5 6">
    <name type="scientific">Channa argus</name>
    <name type="common">Northern snakehead</name>
    <name type="synonym">Ophicephalus argus</name>
    <dbReference type="NCBI Taxonomy" id="215402"/>
    <lineage>
        <taxon>Eukaryota</taxon>
        <taxon>Metazoa</taxon>
        <taxon>Chordata</taxon>
        <taxon>Craniata</taxon>
        <taxon>Vertebrata</taxon>
        <taxon>Euteleostomi</taxon>
        <taxon>Actinopterygii</taxon>
        <taxon>Neopterygii</taxon>
        <taxon>Teleostei</taxon>
        <taxon>Neoteleostei</taxon>
        <taxon>Acanthomorphata</taxon>
        <taxon>Anabantaria</taxon>
        <taxon>Anabantiformes</taxon>
        <taxon>Channoidei</taxon>
        <taxon>Channidae</taxon>
        <taxon>Channa</taxon>
    </lineage>
</organism>
<dbReference type="Gene3D" id="2.60.40.10">
    <property type="entry name" value="Immunoglobulins"/>
    <property type="match status" value="1"/>
</dbReference>
<dbReference type="GO" id="GO:0004888">
    <property type="term" value="F:transmembrane signaling receptor activity"/>
    <property type="evidence" value="ECO:0007669"/>
    <property type="project" value="TreeGrafter"/>
</dbReference>
<feature type="chain" id="PRO_5026288537" description="Immunoglobulin subtype domain-containing protein" evidence="4">
    <location>
        <begin position="22"/>
        <end position="135"/>
    </location>
</feature>
<keyword evidence="3" id="KW-0472">Membrane</keyword>
<accession>A0A6G1QX35</accession>
<evidence type="ECO:0008006" key="7">
    <source>
        <dbReference type="Google" id="ProtNLM"/>
    </source>
</evidence>
<name>A0A6G1QX35_CHAAH</name>
<comment type="subcellular location">
    <subcellularLocation>
        <location evidence="1">Membrane</location>
    </subcellularLocation>
</comment>
<dbReference type="InterPro" id="IPR013783">
    <property type="entry name" value="Ig-like_fold"/>
</dbReference>
<dbReference type="EMBL" id="CM015712">
    <property type="protein sequence ID" value="KAF3707085.1"/>
    <property type="molecule type" value="Genomic_DNA"/>
</dbReference>
<dbReference type="GO" id="GO:0005886">
    <property type="term" value="C:plasma membrane"/>
    <property type="evidence" value="ECO:0007669"/>
    <property type="project" value="TreeGrafter"/>
</dbReference>
<keyword evidence="2" id="KW-0812">Transmembrane</keyword>
<dbReference type="PANTHER" id="PTHR11860:SF87">
    <property type="entry name" value="CMRF35-LIKE MOLECULE 8"/>
    <property type="match status" value="1"/>
</dbReference>
<dbReference type="Proteomes" id="UP000503349">
    <property type="component" value="Chromosome 1"/>
</dbReference>
<evidence type="ECO:0000256" key="4">
    <source>
        <dbReference type="SAM" id="SignalP"/>
    </source>
</evidence>
<dbReference type="AlphaFoldDB" id="A0A6G1QX35"/>
<dbReference type="PANTHER" id="PTHR11860">
    <property type="entry name" value="POLYMERIC-IMMUNOGLOBULIN RECEPTOR"/>
    <property type="match status" value="1"/>
</dbReference>
<protein>
    <recommendedName>
        <fullName evidence="7">Immunoglobulin subtype domain-containing protein</fullName>
    </recommendedName>
</protein>
<evidence type="ECO:0000313" key="5">
    <source>
        <dbReference type="EMBL" id="KAF3707085.1"/>
    </source>
</evidence>
<sequence>MDVHHILICFFFLSLQDGNTGLTNAQITTRTGTEGGNITVKCSFYFSGSRKLFCKGDCTTGNILIETTSNRAQSGRYSIEYKEGFFPSTPTLMYVSITQLNKSDSGLYRCSLDRRLRPDSHDEFKITVTEALTNQ</sequence>
<dbReference type="InterPro" id="IPR050671">
    <property type="entry name" value="CD300_family_receptors"/>
</dbReference>
<evidence type="ECO:0000313" key="6">
    <source>
        <dbReference type="Proteomes" id="UP000503349"/>
    </source>
</evidence>
<evidence type="ECO:0000256" key="2">
    <source>
        <dbReference type="ARBA" id="ARBA00022692"/>
    </source>
</evidence>
<feature type="signal peptide" evidence="4">
    <location>
        <begin position="1"/>
        <end position="21"/>
    </location>
</feature>
<reference evidence="6" key="2">
    <citation type="submission" date="2019-02" db="EMBL/GenBank/DDBJ databases">
        <title>Opniocepnalus argus Var Kimnra genome.</title>
        <authorList>
            <person name="Zhou C."/>
            <person name="Xiao S."/>
        </authorList>
    </citation>
    <scope>NUCLEOTIDE SEQUENCE [LARGE SCALE GENOMIC DNA]</scope>
</reference>